<accession>A0A1G5WLQ6</accession>
<dbReference type="Pfam" id="PF00112">
    <property type="entry name" value="Peptidase_C1"/>
    <property type="match status" value="1"/>
</dbReference>
<name>A0A1G5WLQ6_9EURY</name>
<dbReference type="Gene3D" id="3.90.70.10">
    <property type="entry name" value="Cysteine proteinases"/>
    <property type="match status" value="1"/>
</dbReference>
<dbReference type="EMBL" id="FMXB01000011">
    <property type="protein sequence ID" value="SDA58854.1"/>
    <property type="molecule type" value="Genomic_DNA"/>
</dbReference>
<dbReference type="SUPFAM" id="SSF54001">
    <property type="entry name" value="Cysteine proteinases"/>
    <property type="match status" value="1"/>
</dbReference>
<dbReference type="GO" id="GO:0008234">
    <property type="term" value="F:cysteine-type peptidase activity"/>
    <property type="evidence" value="ECO:0007669"/>
    <property type="project" value="InterPro"/>
</dbReference>
<feature type="domain" description="Peptidase C1A papain C-terminal" evidence="1">
    <location>
        <begin position="61"/>
        <end position="156"/>
    </location>
</feature>
<proteinExistence type="predicted"/>
<evidence type="ECO:0000313" key="2">
    <source>
        <dbReference type="EMBL" id="SDA58854.1"/>
    </source>
</evidence>
<sequence length="196" mass="22303">MNQSLFENNTEAIHGVFLGKYNLNNTYVNNDDCLNDTDFVIYVSGVGETIELKKDSIFSEIPKRFDLRDWNWVSGVKDQGKMNSCWAFSCTGPLESALIRRTGVEYDFSENNIKNNMLKYSKYGIQGYHEGGDYLTALPYVVSWLGMLNYYDDEYDEVGKMSPIINSSENIHVFDAVIIPARANSTDNTKLNLPDL</sequence>
<evidence type="ECO:0000313" key="3">
    <source>
        <dbReference type="Proteomes" id="UP000323439"/>
    </source>
</evidence>
<dbReference type="AlphaFoldDB" id="A0A1G5WLQ6"/>
<dbReference type="GO" id="GO:0006508">
    <property type="term" value="P:proteolysis"/>
    <property type="evidence" value="ECO:0007669"/>
    <property type="project" value="UniProtKB-KW"/>
</dbReference>
<gene>
    <name evidence="2" type="ORF">SAMN02910315_01477</name>
</gene>
<protein>
    <submittedName>
        <fullName evidence="2">Papain family cysteine protease</fullName>
    </submittedName>
</protein>
<dbReference type="InterPro" id="IPR000668">
    <property type="entry name" value="Peptidase_C1A_C"/>
</dbReference>
<evidence type="ECO:0000259" key="1">
    <source>
        <dbReference type="Pfam" id="PF00112"/>
    </source>
</evidence>
<dbReference type="RefSeq" id="WP_188118114.1">
    <property type="nucleotide sequence ID" value="NZ_FMXB01000011.1"/>
</dbReference>
<keyword evidence="2" id="KW-0378">Hydrolase</keyword>
<keyword evidence="3" id="KW-1185">Reference proteome</keyword>
<reference evidence="2 3" key="1">
    <citation type="submission" date="2016-10" db="EMBL/GenBank/DDBJ databases">
        <authorList>
            <person name="Varghese N."/>
            <person name="Submissions S."/>
        </authorList>
    </citation>
    <scope>NUCLEOTIDE SEQUENCE [LARGE SCALE GENOMIC DNA]</scope>
    <source>
        <strain evidence="2 3">DSM 16643</strain>
    </source>
</reference>
<dbReference type="OrthoDB" id="137612at2157"/>
<organism evidence="2 3">
    <name type="scientific">Methanobrevibacter millerae</name>
    <dbReference type="NCBI Taxonomy" id="230361"/>
    <lineage>
        <taxon>Archaea</taxon>
        <taxon>Methanobacteriati</taxon>
        <taxon>Methanobacteriota</taxon>
        <taxon>Methanomada group</taxon>
        <taxon>Methanobacteria</taxon>
        <taxon>Methanobacteriales</taxon>
        <taxon>Methanobacteriaceae</taxon>
        <taxon>Methanobrevibacter</taxon>
    </lineage>
</organism>
<dbReference type="Proteomes" id="UP000323439">
    <property type="component" value="Unassembled WGS sequence"/>
</dbReference>
<keyword evidence="2" id="KW-0645">Protease</keyword>
<dbReference type="InterPro" id="IPR038765">
    <property type="entry name" value="Papain-like_cys_pep_sf"/>
</dbReference>